<dbReference type="GO" id="GO:0016491">
    <property type="term" value="F:oxidoreductase activity"/>
    <property type="evidence" value="ECO:0007669"/>
    <property type="project" value="InterPro"/>
</dbReference>
<dbReference type="SUPFAM" id="SSF52833">
    <property type="entry name" value="Thioredoxin-like"/>
    <property type="match status" value="1"/>
</dbReference>
<dbReference type="Gene3D" id="3.40.30.10">
    <property type="entry name" value="Glutaredoxin"/>
    <property type="match status" value="1"/>
</dbReference>
<dbReference type="EMBL" id="UOFK01000007">
    <property type="protein sequence ID" value="VAW71595.1"/>
    <property type="molecule type" value="Genomic_DNA"/>
</dbReference>
<reference evidence="1" key="1">
    <citation type="submission" date="2018-06" db="EMBL/GenBank/DDBJ databases">
        <authorList>
            <person name="Zhirakovskaya E."/>
        </authorList>
    </citation>
    <scope>NUCLEOTIDE SEQUENCE</scope>
</reference>
<dbReference type="InterPro" id="IPR036249">
    <property type="entry name" value="Thioredoxin-like_sf"/>
</dbReference>
<organism evidence="1">
    <name type="scientific">hydrothermal vent metagenome</name>
    <dbReference type="NCBI Taxonomy" id="652676"/>
    <lineage>
        <taxon>unclassified sequences</taxon>
        <taxon>metagenomes</taxon>
        <taxon>ecological metagenomes</taxon>
    </lineage>
</organism>
<evidence type="ECO:0000313" key="1">
    <source>
        <dbReference type="EMBL" id="VAW71595.1"/>
    </source>
</evidence>
<dbReference type="AlphaFoldDB" id="A0A3B0XT78"/>
<proteinExistence type="predicted"/>
<name>A0A3B0XT78_9ZZZZ</name>
<accession>A0A3B0XT78</accession>
<protein>
    <submittedName>
        <fullName evidence="1">Uncharacterized protein</fullName>
    </submittedName>
</protein>
<sequence length="233" mass="26701">MKKVSIELFSDVLCIWAYAAQARIDQLKVDYGEQIELHYRFIPVFAAAHQRIEQAWQDKDGYAGFNRHLREAAEAWDHISLNPDIWLHNAPPSSLVAHLYLKGLQSLEDQGLVSEQAVRDYQGRSLFEEFLWRVRCAFFQDGRNIAEMATLDALAESMDLPLSEIHQQIDTGVAHAALHLDTEVRDRYLVPGSPTLVFNEGRQRLYGNVGYRIMDVNIRELLRDAQSGEASWC</sequence>
<dbReference type="Pfam" id="PF13743">
    <property type="entry name" value="Thioredoxin_5"/>
    <property type="match status" value="1"/>
</dbReference>
<gene>
    <name evidence="1" type="ORF">MNBD_GAMMA13-871</name>
</gene>